<keyword evidence="1" id="KW-0812">Transmembrane</keyword>
<dbReference type="RefSeq" id="WP_098540050.1">
    <property type="nucleotide sequence ID" value="NZ_NUYN01000010.1"/>
</dbReference>
<keyword evidence="1" id="KW-0472">Membrane</keyword>
<evidence type="ECO:0000313" key="2">
    <source>
        <dbReference type="EMBL" id="PFN27930.1"/>
    </source>
</evidence>
<comment type="caution">
    <text evidence="2">The sequence shown here is derived from an EMBL/GenBank/DDBJ whole genome shotgun (WGS) entry which is preliminary data.</text>
</comment>
<feature type="transmembrane region" description="Helical" evidence="1">
    <location>
        <begin position="32"/>
        <end position="51"/>
    </location>
</feature>
<sequence>MKKVIKSNLSSIVCIGILFILIDFNSLSILEYVFLTTSALVFGSILVNVAAKYYCKREERKYT</sequence>
<accession>A0A2B1KST0</accession>
<name>A0A2B1KST0_BACCE</name>
<protein>
    <submittedName>
        <fullName evidence="2">Uncharacterized protein</fullName>
    </submittedName>
</protein>
<dbReference type="EMBL" id="NUYN01000010">
    <property type="protein sequence ID" value="PFN27930.1"/>
    <property type="molecule type" value="Genomic_DNA"/>
</dbReference>
<gene>
    <name evidence="2" type="ORF">COJ50_07435</name>
</gene>
<reference evidence="2 3" key="1">
    <citation type="submission" date="2017-09" db="EMBL/GenBank/DDBJ databases">
        <title>Large-scale bioinformatics analysis of Bacillus genomes uncovers conserved roles of natural products in bacterial physiology.</title>
        <authorList>
            <consortium name="Agbiome Team Llc"/>
            <person name="Bleich R.M."/>
            <person name="Grubbs K.J."/>
            <person name="Santa Maria K.C."/>
            <person name="Allen S.E."/>
            <person name="Farag S."/>
            <person name="Shank E.A."/>
            <person name="Bowers A."/>
        </authorList>
    </citation>
    <scope>NUCLEOTIDE SEQUENCE [LARGE SCALE GENOMIC DNA]</scope>
    <source>
        <strain evidence="2 3">AFS076905</strain>
    </source>
</reference>
<evidence type="ECO:0000256" key="1">
    <source>
        <dbReference type="SAM" id="Phobius"/>
    </source>
</evidence>
<feature type="transmembrane region" description="Helical" evidence="1">
    <location>
        <begin position="7"/>
        <end position="26"/>
    </location>
</feature>
<proteinExistence type="predicted"/>
<keyword evidence="1" id="KW-1133">Transmembrane helix</keyword>
<evidence type="ECO:0000313" key="3">
    <source>
        <dbReference type="Proteomes" id="UP000225182"/>
    </source>
</evidence>
<organism evidence="2 3">
    <name type="scientific">Bacillus cereus</name>
    <dbReference type="NCBI Taxonomy" id="1396"/>
    <lineage>
        <taxon>Bacteria</taxon>
        <taxon>Bacillati</taxon>
        <taxon>Bacillota</taxon>
        <taxon>Bacilli</taxon>
        <taxon>Bacillales</taxon>
        <taxon>Bacillaceae</taxon>
        <taxon>Bacillus</taxon>
        <taxon>Bacillus cereus group</taxon>
    </lineage>
</organism>
<dbReference type="AlphaFoldDB" id="A0A2B1KST0"/>
<dbReference type="Proteomes" id="UP000225182">
    <property type="component" value="Unassembled WGS sequence"/>
</dbReference>